<dbReference type="Gene3D" id="2.170.150.80">
    <property type="entry name" value="NAC domain"/>
    <property type="match status" value="1"/>
</dbReference>
<keyword evidence="4" id="KW-0539">Nucleus</keyword>
<sequence length="157" mass="17874">MVVVVAEVGLSSQSEELKVIKSAGEGSVELEDLSERGRKFKRWQLEMGSFQFPRGSGSTQQKRSFCIIYLRKVVSFEAIDLDVIREVDLNKLVPWDLKDKCKIGFGPQNDWYYFSHIATRTRNIQLELEQTGRPYLVFGRLQGETGLSTLATPRELG</sequence>
<protein>
    <submittedName>
        <fullName evidence="6">Protein SOMBRERO</fullName>
    </submittedName>
</protein>
<keyword evidence="1" id="KW-0805">Transcription regulation</keyword>
<reference evidence="7" key="1">
    <citation type="journal article" date="2019" name="Plant Biotechnol. J.">
        <title>Genome sequencing of the Australian wild diploid species Gossypium australe highlights disease resistance and delayed gland morphogenesis.</title>
        <authorList>
            <person name="Cai Y."/>
            <person name="Cai X."/>
            <person name="Wang Q."/>
            <person name="Wang P."/>
            <person name="Zhang Y."/>
            <person name="Cai C."/>
            <person name="Xu Y."/>
            <person name="Wang K."/>
            <person name="Zhou Z."/>
            <person name="Wang C."/>
            <person name="Geng S."/>
            <person name="Li B."/>
            <person name="Dong Q."/>
            <person name="Hou Y."/>
            <person name="Wang H."/>
            <person name="Ai P."/>
            <person name="Liu Z."/>
            <person name="Yi F."/>
            <person name="Sun M."/>
            <person name="An G."/>
            <person name="Cheng J."/>
            <person name="Zhang Y."/>
            <person name="Shi Q."/>
            <person name="Xie Y."/>
            <person name="Shi X."/>
            <person name="Chang Y."/>
            <person name="Huang F."/>
            <person name="Chen Y."/>
            <person name="Hong S."/>
            <person name="Mi L."/>
            <person name="Sun Q."/>
            <person name="Zhang L."/>
            <person name="Zhou B."/>
            <person name="Peng R."/>
            <person name="Zhang X."/>
            <person name="Liu F."/>
        </authorList>
    </citation>
    <scope>NUCLEOTIDE SEQUENCE [LARGE SCALE GENOMIC DNA]</scope>
    <source>
        <strain evidence="7">cv. PA1801</strain>
    </source>
</reference>
<evidence type="ECO:0000256" key="4">
    <source>
        <dbReference type="ARBA" id="ARBA00023242"/>
    </source>
</evidence>
<keyword evidence="2" id="KW-0238">DNA-binding</keyword>
<proteinExistence type="predicted"/>
<evidence type="ECO:0000313" key="6">
    <source>
        <dbReference type="EMBL" id="KAA3467211.1"/>
    </source>
</evidence>
<name>A0A5B6VDS4_9ROSI</name>
<evidence type="ECO:0000256" key="2">
    <source>
        <dbReference type="ARBA" id="ARBA00023125"/>
    </source>
</evidence>
<dbReference type="SUPFAM" id="SSF101941">
    <property type="entry name" value="NAC domain"/>
    <property type="match status" value="1"/>
</dbReference>
<comment type="caution">
    <text evidence="6">The sequence shown here is derived from an EMBL/GenBank/DDBJ whole genome shotgun (WGS) entry which is preliminary data.</text>
</comment>
<dbReference type="InterPro" id="IPR003441">
    <property type="entry name" value="NAC-dom"/>
</dbReference>
<evidence type="ECO:0000256" key="1">
    <source>
        <dbReference type="ARBA" id="ARBA00023015"/>
    </source>
</evidence>
<accession>A0A5B6VDS4</accession>
<keyword evidence="3" id="KW-0804">Transcription</keyword>
<feature type="domain" description="NAC" evidence="5">
    <location>
        <begin position="68"/>
        <end position="122"/>
    </location>
</feature>
<gene>
    <name evidence="6" type="ORF">EPI10_002244</name>
</gene>
<organism evidence="6 7">
    <name type="scientific">Gossypium australe</name>
    <dbReference type="NCBI Taxonomy" id="47621"/>
    <lineage>
        <taxon>Eukaryota</taxon>
        <taxon>Viridiplantae</taxon>
        <taxon>Streptophyta</taxon>
        <taxon>Embryophyta</taxon>
        <taxon>Tracheophyta</taxon>
        <taxon>Spermatophyta</taxon>
        <taxon>Magnoliopsida</taxon>
        <taxon>eudicotyledons</taxon>
        <taxon>Gunneridae</taxon>
        <taxon>Pentapetalae</taxon>
        <taxon>rosids</taxon>
        <taxon>malvids</taxon>
        <taxon>Malvales</taxon>
        <taxon>Malvaceae</taxon>
        <taxon>Malvoideae</taxon>
        <taxon>Gossypium</taxon>
    </lineage>
</organism>
<dbReference type="Pfam" id="PF02365">
    <property type="entry name" value="NAM"/>
    <property type="match status" value="1"/>
</dbReference>
<evidence type="ECO:0000259" key="5">
    <source>
        <dbReference type="Pfam" id="PF02365"/>
    </source>
</evidence>
<dbReference type="InterPro" id="IPR036093">
    <property type="entry name" value="NAC_dom_sf"/>
</dbReference>
<dbReference type="GO" id="GO:0006355">
    <property type="term" value="P:regulation of DNA-templated transcription"/>
    <property type="evidence" value="ECO:0007669"/>
    <property type="project" value="InterPro"/>
</dbReference>
<keyword evidence="7" id="KW-1185">Reference proteome</keyword>
<evidence type="ECO:0000313" key="7">
    <source>
        <dbReference type="Proteomes" id="UP000325315"/>
    </source>
</evidence>
<evidence type="ECO:0000256" key="3">
    <source>
        <dbReference type="ARBA" id="ARBA00023163"/>
    </source>
</evidence>
<dbReference type="Proteomes" id="UP000325315">
    <property type="component" value="Unassembled WGS sequence"/>
</dbReference>
<dbReference type="EMBL" id="SMMG02000007">
    <property type="protein sequence ID" value="KAA3467211.1"/>
    <property type="molecule type" value="Genomic_DNA"/>
</dbReference>
<dbReference type="AlphaFoldDB" id="A0A5B6VDS4"/>
<dbReference type="GO" id="GO:0003677">
    <property type="term" value="F:DNA binding"/>
    <property type="evidence" value="ECO:0007669"/>
    <property type="project" value="UniProtKB-KW"/>
</dbReference>